<dbReference type="AlphaFoldDB" id="A0AAN7YHZ5"/>
<dbReference type="Proteomes" id="UP001309876">
    <property type="component" value="Unassembled WGS sequence"/>
</dbReference>
<evidence type="ECO:0000313" key="3">
    <source>
        <dbReference type="Proteomes" id="UP001309876"/>
    </source>
</evidence>
<name>A0AAN7YHZ5_9EURO</name>
<protein>
    <submittedName>
        <fullName evidence="2">Uncharacterized protein</fullName>
    </submittedName>
</protein>
<keyword evidence="1" id="KW-0812">Transmembrane</keyword>
<keyword evidence="1" id="KW-0472">Membrane</keyword>
<accession>A0AAN7YHZ5</accession>
<organism evidence="2 3">
    <name type="scientific">Lithohypha guttulata</name>
    <dbReference type="NCBI Taxonomy" id="1690604"/>
    <lineage>
        <taxon>Eukaryota</taxon>
        <taxon>Fungi</taxon>
        <taxon>Dikarya</taxon>
        <taxon>Ascomycota</taxon>
        <taxon>Pezizomycotina</taxon>
        <taxon>Eurotiomycetes</taxon>
        <taxon>Chaetothyriomycetidae</taxon>
        <taxon>Chaetothyriales</taxon>
        <taxon>Trichomeriaceae</taxon>
        <taxon>Lithohypha</taxon>
    </lineage>
</organism>
<comment type="caution">
    <text evidence="2">The sequence shown here is derived from an EMBL/GenBank/DDBJ whole genome shotgun (WGS) entry which is preliminary data.</text>
</comment>
<feature type="transmembrane region" description="Helical" evidence="1">
    <location>
        <begin position="237"/>
        <end position="260"/>
    </location>
</feature>
<sequence>MQYAGDIKYNYLGIATLARNNTYNFTARSFALHTRYTPISRACGLNTNVTTNFNCNNGAFSIGDGLSLDQASLTYYPFRQFDMTKLDPKYGVDNPFYYAAATLKFASSGSPILNDLDVVSVGNMIAAVFFCKVIAFDIEYDSPQGQVRQLRSTVGSTSIANVLSSALTFGWGQSKMKADMDVAAILVSTAQEYADVFAETLSHTLLSSAAGSVRHIPATTVQVGKTLLVTILPRIPLYSLLSLNFAVILTGIVLTLLAACTTAQARKEQRYLTVDGVIDLLEMGDNMIAGNNQVDGTSDENLELTHIEQHAKQDQVQDNYGDDYYFETERSRRNRSMMPVGQVVNGRWVEAGFRLDID</sequence>
<dbReference type="EMBL" id="JAVRRJ010000002">
    <property type="protein sequence ID" value="KAK5088171.1"/>
    <property type="molecule type" value="Genomic_DNA"/>
</dbReference>
<gene>
    <name evidence="2" type="ORF">LTR05_002388</name>
</gene>
<keyword evidence="3" id="KW-1185">Reference proteome</keyword>
<keyword evidence="1" id="KW-1133">Transmembrane helix</keyword>
<evidence type="ECO:0000313" key="2">
    <source>
        <dbReference type="EMBL" id="KAK5088171.1"/>
    </source>
</evidence>
<evidence type="ECO:0000256" key="1">
    <source>
        <dbReference type="SAM" id="Phobius"/>
    </source>
</evidence>
<reference evidence="2 3" key="1">
    <citation type="submission" date="2023-08" db="EMBL/GenBank/DDBJ databases">
        <title>Black Yeasts Isolated from many extreme environments.</title>
        <authorList>
            <person name="Coleine C."/>
            <person name="Stajich J.E."/>
            <person name="Selbmann L."/>
        </authorList>
    </citation>
    <scope>NUCLEOTIDE SEQUENCE [LARGE SCALE GENOMIC DNA]</scope>
    <source>
        <strain evidence="2 3">CCFEE 5910</strain>
    </source>
</reference>
<proteinExistence type="predicted"/>